<dbReference type="InterPro" id="IPR009057">
    <property type="entry name" value="Homeodomain-like_sf"/>
</dbReference>
<protein>
    <recommendedName>
        <fullName evidence="4">HTH araC/xylS-type domain-containing protein</fullName>
    </recommendedName>
</protein>
<proteinExistence type="predicted"/>
<accession>A0ABM9AIA3</accession>
<dbReference type="InterPro" id="IPR020449">
    <property type="entry name" value="Tscrpt_reg_AraC-type_HTH"/>
</dbReference>
<evidence type="ECO:0000256" key="3">
    <source>
        <dbReference type="ARBA" id="ARBA00023163"/>
    </source>
</evidence>
<dbReference type="SUPFAM" id="SSF46689">
    <property type="entry name" value="Homeodomain-like"/>
    <property type="match status" value="1"/>
</dbReference>
<keyword evidence="2" id="KW-0238">DNA-binding</keyword>
<sequence>MPRQVQVAYTGLISIVVNHLQALGIDVYSLAERCEFPLEAIDNHRVITEESWHQLINALVEDQGSQILFRISQDFLAQTFCPTVVDQLPGSFSESLNVLMGFARSMSYSDRVALAQTEHHYQLVQKKVYLDSKSTLFPEQLALSFMIEMIRMLTGTDWQPTEVFMQSDAVSDDFKALLGRRCKIYCQHSQTKIVIAKDLTVQNLVFLNHQTGFSDDSALQGEDLSTANIAVLLKPYIDYGRMPINKAAVLLGVSSRTLQRRLLAQGTSYNAFVDGLLKQRMASLVLSSGDSFTDIAQLLGYSTPGHFSRAFKKLTGMSPREYRQHGAQS</sequence>
<gene>
    <name evidence="5" type="ORF">SIN8267_02605</name>
</gene>
<feature type="domain" description="HTH araC/xylS-type" evidence="4">
    <location>
        <begin position="227"/>
        <end position="325"/>
    </location>
</feature>
<dbReference type="Proteomes" id="UP000838100">
    <property type="component" value="Unassembled WGS sequence"/>
</dbReference>
<dbReference type="Pfam" id="PF12833">
    <property type="entry name" value="HTH_18"/>
    <property type="match status" value="1"/>
</dbReference>
<dbReference type="PROSITE" id="PS01124">
    <property type="entry name" value="HTH_ARAC_FAMILY_2"/>
    <property type="match status" value="1"/>
</dbReference>
<evidence type="ECO:0000313" key="6">
    <source>
        <dbReference type="Proteomes" id="UP000838100"/>
    </source>
</evidence>
<reference evidence="5" key="1">
    <citation type="submission" date="2021-12" db="EMBL/GenBank/DDBJ databases">
        <authorList>
            <person name="Rodrigo-Torres L."/>
            <person name="Arahal R. D."/>
            <person name="Lucena T."/>
        </authorList>
    </citation>
    <scope>NUCLEOTIDE SEQUENCE</scope>
    <source>
        <strain evidence="5">CECT 8267</strain>
    </source>
</reference>
<evidence type="ECO:0000313" key="5">
    <source>
        <dbReference type="EMBL" id="CAH0992479.1"/>
    </source>
</evidence>
<dbReference type="PANTHER" id="PTHR47894:SF4">
    <property type="entry name" value="HTH-TYPE TRANSCRIPTIONAL REGULATOR GADX"/>
    <property type="match status" value="1"/>
</dbReference>
<dbReference type="InterPro" id="IPR018060">
    <property type="entry name" value="HTH_AraC"/>
</dbReference>
<organism evidence="5 6">
    <name type="scientific">Sinobacterium norvegicum</name>
    <dbReference type="NCBI Taxonomy" id="1641715"/>
    <lineage>
        <taxon>Bacteria</taxon>
        <taxon>Pseudomonadati</taxon>
        <taxon>Pseudomonadota</taxon>
        <taxon>Gammaproteobacteria</taxon>
        <taxon>Cellvibrionales</taxon>
        <taxon>Spongiibacteraceae</taxon>
        <taxon>Sinobacterium</taxon>
    </lineage>
</organism>
<dbReference type="EMBL" id="CAKLPX010000003">
    <property type="protein sequence ID" value="CAH0992479.1"/>
    <property type="molecule type" value="Genomic_DNA"/>
</dbReference>
<keyword evidence="6" id="KW-1185">Reference proteome</keyword>
<evidence type="ECO:0000256" key="1">
    <source>
        <dbReference type="ARBA" id="ARBA00023015"/>
    </source>
</evidence>
<dbReference type="Gene3D" id="1.10.10.60">
    <property type="entry name" value="Homeodomain-like"/>
    <property type="match status" value="1"/>
</dbReference>
<dbReference type="PRINTS" id="PR00032">
    <property type="entry name" value="HTHARAC"/>
</dbReference>
<keyword evidence="3" id="KW-0804">Transcription</keyword>
<dbReference type="PANTHER" id="PTHR47894">
    <property type="entry name" value="HTH-TYPE TRANSCRIPTIONAL REGULATOR GADX"/>
    <property type="match status" value="1"/>
</dbReference>
<name>A0ABM9AIA3_9GAMM</name>
<evidence type="ECO:0000259" key="4">
    <source>
        <dbReference type="PROSITE" id="PS01124"/>
    </source>
</evidence>
<keyword evidence="1" id="KW-0805">Transcription regulation</keyword>
<comment type="caution">
    <text evidence="5">The sequence shown here is derived from an EMBL/GenBank/DDBJ whole genome shotgun (WGS) entry which is preliminary data.</text>
</comment>
<evidence type="ECO:0000256" key="2">
    <source>
        <dbReference type="ARBA" id="ARBA00023125"/>
    </source>
</evidence>
<dbReference type="SMART" id="SM00342">
    <property type="entry name" value="HTH_ARAC"/>
    <property type="match status" value="1"/>
</dbReference>